<dbReference type="InterPro" id="IPR011545">
    <property type="entry name" value="DEAD/DEAH_box_helicase_dom"/>
</dbReference>
<comment type="function">
    <text evidence="4">RNA helicase.</text>
</comment>
<dbReference type="SUPFAM" id="SSF52540">
    <property type="entry name" value="P-loop containing nucleoside triphosphate hydrolases"/>
    <property type="match status" value="1"/>
</dbReference>
<dbReference type="InterPro" id="IPR027417">
    <property type="entry name" value="P-loop_NTPase"/>
</dbReference>
<gene>
    <name evidence="7" type="primary">LOC119642568</name>
</gene>
<name>A0A9C5Z9N1_9MUSC</name>
<dbReference type="GO" id="GO:0003724">
    <property type="term" value="F:RNA helicase activity"/>
    <property type="evidence" value="ECO:0007669"/>
    <property type="project" value="UniProtKB-EC"/>
</dbReference>
<dbReference type="GO" id="GO:0016787">
    <property type="term" value="F:hydrolase activity"/>
    <property type="evidence" value="ECO:0007669"/>
    <property type="project" value="UniProtKB-KW"/>
</dbReference>
<reference evidence="7" key="1">
    <citation type="submission" date="2025-08" db="UniProtKB">
        <authorList>
            <consortium name="RefSeq"/>
        </authorList>
    </citation>
    <scope>IDENTIFICATION</scope>
    <source>
        <tissue evidence="7">Whole body pupa</tissue>
    </source>
</reference>
<dbReference type="RefSeq" id="XP_037897675.1">
    <property type="nucleotide sequence ID" value="XM_038041747.1"/>
</dbReference>
<dbReference type="GeneID" id="119642568"/>
<comment type="domain">
    <text evidence="4">The Q motif is unique to and characteristic of the DEAD box family of RNA helicases and controls ATP binding and hydrolysis.</text>
</comment>
<dbReference type="AlphaFoldDB" id="A0A9C5Z9N1"/>
<evidence type="ECO:0000313" key="6">
    <source>
        <dbReference type="Proteomes" id="UP000092443"/>
    </source>
</evidence>
<keyword evidence="1 4" id="KW-0547">Nucleotide-binding</keyword>
<keyword evidence="4 7" id="KW-0347">Helicase</keyword>
<sequence length="158" mass="17448">MSRNKWTSLEKPPLSMLALDVVESIGFELMTPVQAAAIPLLLSSKDVFAEAVTGSGKTLAFLVPLLEMLSRRPNKSPWTPKEIGAIIISPKRKLTLQISEVLQVFLTHGQLKHLRQKLIVGGGSIEEDIKSVQNKGPTISTNQSLYYKDLNWCVCSTM</sequence>
<evidence type="ECO:0000256" key="4">
    <source>
        <dbReference type="RuleBase" id="RU365068"/>
    </source>
</evidence>
<comment type="similarity">
    <text evidence="4">Belongs to the DEAD box helicase family.</text>
</comment>
<dbReference type="InterPro" id="IPR014001">
    <property type="entry name" value="Helicase_ATP-bd"/>
</dbReference>
<keyword evidence="6" id="KW-1185">Reference proteome</keyword>
<evidence type="ECO:0000259" key="5">
    <source>
        <dbReference type="PROSITE" id="PS51192"/>
    </source>
</evidence>
<feature type="domain" description="Helicase ATP-binding" evidence="5">
    <location>
        <begin position="38"/>
        <end position="158"/>
    </location>
</feature>
<organism evidence="6 7">
    <name type="scientific">Glossina fuscipes</name>
    <dbReference type="NCBI Taxonomy" id="7396"/>
    <lineage>
        <taxon>Eukaryota</taxon>
        <taxon>Metazoa</taxon>
        <taxon>Ecdysozoa</taxon>
        <taxon>Arthropoda</taxon>
        <taxon>Hexapoda</taxon>
        <taxon>Insecta</taxon>
        <taxon>Pterygota</taxon>
        <taxon>Neoptera</taxon>
        <taxon>Endopterygota</taxon>
        <taxon>Diptera</taxon>
        <taxon>Brachycera</taxon>
        <taxon>Muscomorpha</taxon>
        <taxon>Hippoboscoidea</taxon>
        <taxon>Glossinidae</taxon>
        <taxon>Glossina</taxon>
    </lineage>
</organism>
<keyword evidence="3 4" id="KW-0067">ATP-binding</keyword>
<dbReference type="PANTHER" id="PTHR24031">
    <property type="entry name" value="RNA HELICASE"/>
    <property type="match status" value="1"/>
</dbReference>
<dbReference type="Proteomes" id="UP000092443">
    <property type="component" value="Unplaced"/>
</dbReference>
<evidence type="ECO:0000256" key="3">
    <source>
        <dbReference type="ARBA" id="ARBA00022840"/>
    </source>
</evidence>
<evidence type="ECO:0000256" key="1">
    <source>
        <dbReference type="ARBA" id="ARBA00022741"/>
    </source>
</evidence>
<protein>
    <recommendedName>
        <fullName evidence="4">ATP-dependent RNA helicase</fullName>
        <ecNumber evidence="4">3.6.4.13</ecNumber>
    </recommendedName>
</protein>
<dbReference type="KEGG" id="gfs:119642568"/>
<evidence type="ECO:0000256" key="2">
    <source>
        <dbReference type="ARBA" id="ARBA00022801"/>
    </source>
</evidence>
<dbReference type="EC" id="3.6.4.13" evidence="4"/>
<evidence type="ECO:0000313" key="7">
    <source>
        <dbReference type="RefSeq" id="XP_037897675.1"/>
    </source>
</evidence>
<keyword evidence="4" id="KW-0694">RNA-binding</keyword>
<proteinExistence type="inferred from homology"/>
<accession>A0A9C5Z9N1</accession>
<dbReference type="GO" id="GO:0005524">
    <property type="term" value="F:ATP binding"/>
    <property type="evidence" value="ECO:0007669"/>
    <property type="project" value="UniProtKB-UniRule"/>
</dbReference>
<dbReference type="GO" id="GO:0003723">
    <property type="term" value="F:RNA binding"/>
    <property type="evidence" value="ECO:0007669"/>
    <property type="project" value="UniProtKB-UniRule"/>
</dbReference>
<dbReference type="Gene3D" id="3.40.50.300">
    <property type="entry name" value="P-loop containing nucleotide triphosphate hydrolases"/>
    <property type="match status" value="1"/>
</dbReference>
<dbReference type="PROSITE" id="PS51192">
    <property type="entry name" value="HELICASE_ATP_BIND_1"/>
    <property type="match status" value="1"/>
</dbReference>
<comment type="catalytic activity">
    <reaction evidence="4">
        <text>ATP + H2O = ADP + phosphate + H(+)</text>
        <dbReference type="Rhea" id="RHEA:13065"/>
        <dbReference type="ChEBI" id="CHEBI:15377"/>
        <dbReference type="ChEBI" id="CHEBI:15378"/>
        <dbReference type="ChEBI" id="CHEBI:30616"/>
        <dbReference type="ChEBI" id="CHEBI:43474"/>
        <dbReference type="ChEBI" id="CHEBI:456216"/>
        <dbReference type="EC" id="3.6.4.13"/>
    </reaction>
</comment>
<keyword evidence="2 4" id="KW-0378">Hydrolase</keyword>
<dbReference type="Pfam" id="PF00270">
    <property type="entry name" value="DEAD"/>
    <property type="match status" value="1"/>
</dbReference>